<dbReference type="Pfam" id="PF07195">
    <property type="entry name" value="FliD_C"/>
    <property type="match status" value="1"/>
</dbReference>
<dbReference type="Proteomes" id="UP001596135">
    <property type="component" value="Unassembled WGS sequence"/>
</dbReference>
<comment type="subcellular location">
    <subcellularLocation>
        <location evidence="5">Secreted</location>
    </subcellularLocation>
    <subcellularLocation>
        <location evidence="5">Bacterial flagellum</location>
    </subcellularLocation>
</comment>
<dbReference type="InterPro" id="IPR003481">
    <property type="entry name" value="FliD_N"/>
</dbReference>
<keyword evidence="5" id="KW-0964">Secreted</keyword>
<dbReference type="InterPro" id="IPR010810">
    <property type="entry name" value="Flagellin_hook_IN_motif"/>
</dbReference>
<comment type="similarity">
    <text evidence="1 5">Belongs to the FliD family.</text>
</comment>
<evidence type="ECO:0000313" key="9">
    <source>
        <dbReference type="Proteomes" id="UP001596135"/>
    </source>
</evidence>
<feature type="domain" description="Flagellar hook-associated protein 2 C-terminal" evidence="7">
    <location>
        <begin position="209"/>
        <end position="431"/>
    </location>
</feature>
<evidence type="ECO:0000313" key="8">
    <source>
        <dbReference type="EMBL" id="MFC6042426.1"/>
    </source>
</evidence>
<keyword evidence="4 5" id="KW-0975">Bacterial flagellum</keyword>
<evidence type="ECO:0000256" key="2">
    <source>
        <dbReference type="ARBA" id="ARBA00011255"/>
    </source>
</evidence>
<keyword evidence="8" id="KW-0282">Flagellum</keyword>
<feature type="domain" description="Flagellar hook-associated protein 2 N-terminal" evidence="6">
    <location>
        <begin position="13"/>
        <end position="108"/>
    </location>
</feature>
<dbReference type="RefSeq" id="WP_379151112.1">
    <property type="nucleotide sequence ID" value="NZ_JBHSRJ010000002.1"/>
</dbReference>
<comment type="subunit">
    <text evidence="2 5">Homopentamer.</text>
</comment>
<dbReference type="PANTHER" id="PTHR30288">
    <property type="entry name" value="FLAGELLAR CAP/ASSEMBLY PROTEIN FLID"/>
    <property type="match status" value="1"/>
</dbReference>
<evidence type="ECO:0000259" key="7">
    <source>
        <dbReference type="Pfam" id="PF07195"/>
    </source>
</evidence>
<dbReference type="InterPro" id="IPR010809">
    <property type="entry name" value="FliD_C"/>
</dbReference>
<name>A0ABW1LGH3_9ACTN</name>
<evidence type="ECO:0000259" key="6">
    <source>
        <dbReference type="Pfam" id="PF02465"/>
    </source>
</evidence>
<evidence type="ECO:0000256" key="3">
    <source>
        <dbReference type="ARBA" id="ARBA00023054"/>
    </source>
</evidence>
<gene>
    <name evidence="8" type="primary">fliD</name>
    <name evidence="8" type="ORF">ACFPYL_05055</name>
</gene>
<comment type="caution">
    <text evidence="8">The sequence shown here is derived from an EMBL/GenBank/DDBJ whole genome shotgun (WGS) entry which is preliminary data.</text>
</comment>
<keyword evidence="3" id="KW-0175">Coiled coil</keyword>
<protein>
    <recommendedName>
        <fullName evidence="5">Flagellar hook-associated protein 2</fullName>
        <shortName evidence="5">HAP2</shortName>
    </recommendedName>
    <alternativeName>
        <fullName evidence="5">Flagellar cap protein</fullName>
    </alternativeName>
</protein>
<evidence type="ECO:0000256" key="4">
    <source>
        <dbReference type="ARBA" id="ARBA00023143"/>
    </source>
</evidence>
<proteinExistence type="inferred from homology"/>
<dbReference type="Pfam" id="PF02465">
    <property type="entry name" value="FliD_N"/>
    <property type="match status" value="1"/>
</dbReference>
<keyword evidence="8" id="KW-0969">Cilium</keyword>
<dbReference type="PANTHER" id="PTHR30288:SF0">
    <property type="entry name" value="FLAGELLAR HOOK-ASSOCIATED PROTEIN 2"/>
    <property type="match status" value="1"/>
</dbReference>
<dbReference type="InterPro" id="IPR040026">
    <property type="entry name" value="FliD"/>
</dbReference>
<evidence type="ECO:0000256" key="5">
    <source>
        <dbReference type="RuleBase" id="RU362066"/>
    </source>
</evidence>
<evidence type="ECO:0000256" key="1">
    <source>
        <dbReference type="ARBA" id="ARBA00009764"/>
    </source>
</evidence>
<accession>A0ABW1LGH3</accession>
<sequence>MASATSSISGLASGLDTASIIDQLMQLEQVPQDKLKTSQDSENSVISALRALNTDTALLASKAATLAKASTWQTLQGTSTGTGVSVAVTDKASAASFSLTVDRLATTHQLGFSTGAALTDVVAGSQIKITGSDGVPHSISVGGGTLQEMVTAINGSTADTGVKATAVRVSDGSYRLIAESTKTGAASAFTLTKDDGSDLLGGAAVRAGTDAQINMGLGITATSASNTFTDIVPGVNITLAQNTAIGTTSSVTVKQNVSTISSSLSSFVDQINSLLDKIDTQTAVKSGTTAAGVLVGDPTARALRDQLLNTVFGDSTTSMATYGVQTDRYGKLVFDATAFEKAYAADPAGTAAKFTSGATPAQDGWVARVSAVSKGASDGLDGTFANAINGHTSTVDRLQKSIEDWDTRLELRRSSLERQYTALETALSTLQSQSTWLSSQISSLPTYS</sequence>
<organism evidence="8 9">
    <name type="scientific">Nocardioides hankookensis</name>
    <dbReference type="NCBI Taxonomy" id="443157"/>
    <lineage>
        <taxon>Bacteria</taxon>
        <taxon>Bacillati</taxon>
        <taxon>Actinomycetota</taxon>
        <taxon>Actinomycetes</taxon>
        <taxon>Propionibacteriales</taxon>
        <taxon>Nocardioidaceae</taxon>
        <taxon>Nocardioides</taxon>
    </lineage>
</organism>
<keyword evidence="8" id="KW-0966">Cell projection</keyword>
<reference evidence="9" key="1">
    <citation type="journal article" date="2019" name="Int. J. Syst. Evol. Microbiol.">
        <title>The Global Catalogue of Microorganisms (GCM) 10K type strain sequencing project: providing services to taxonomists for standard genome sequencing and annotation.</title>
        <authorList>
            <consortium name="The Broad Institute Genomics Platform"/>
            <consortium name="The Broad Institute Genome Sequencing Center for Infectious Disease"/>
            <person name="Wu L."/>
            <person name="Ma J."/>
        </authorList>
    </citation>
    <scope>NUCLEOTIDE SEQUENCE [LARGE SCALE GENOMIC DNA]</scope>
    <source>
        <strain evidence="9">CCUG 54522</strain>
    </source>
</reference>
<dbReference type="EMBL" id="JBHSRJ010000002">
    <property type="protein sequence ID" value="MFC6042426.1"/>
    <property type="molecule type" value="Genomic_DNA"/>
</dbReference>
<keyword evidence="9" id="KW-1185">Reference proteome</keyword>
<dbReference type="Pfam" id="PF07196">
    <property type="entry name" value="Flagellin_IN"/>
    <property type="match status" value="1"/>
</dbReference>
<comment type="function">
    <text evidence="5">Required for morphogenesis and for the elongation of the flagellar filament by facilitating polymerization of the flagellin monomers at the tip of growing filament. Forms a capping structure, which prevents flagellin subunits (transported through the central channel of the flagellum) from leaking out without polymerization at the distal end.</text>
</comment>